<dbReference type="PROSITE" id="PS51257">
    <property type="entry name" value="PROKAR_LIPOPROTEIN"/>
    <property type="match status" value="1"/>
</dbReference>
<protein>
    <recommendedName>
        <fullName evidence="5">Secreted protein</fullName>
    </recommendedName>
</protein>
<evidence type="ECO:0000313" key="3">
    <source>
        <dbReference type="EMBL" id="KAK7491202.1"/>
    </source>
</evidence>
<proteinExistence type="predicted"/>
<keyword evidence="4" id="KW-1185">Reference proteome</keyword>
<dbReference type="Proteomes" id="UP001519460">
    <property type="component" value="Unassembled WGS sequence"/>
</dbReference>
<evidence type="ECO:0008006" key="5">
    <source>
        <dbReference type="Google" id="ProtNLM"/>
    </source>
</evidence>
<name>A0ABD0KWS9_9CAEN</name>
<accession>A0ABD0KWS9</accession>
<feature type="region of interest" description="Disordered" evidence="1">
    <location>
        <begin position="44"/>
        <end position="66"/>
    </location>
</feature>
<comment type="caution">
    <text evidence="3">The sequence shown here is derived from an EMBL/GenBank/DDBJ whole genome shotgun (WGS) entry which is preliminary data.</text>
</comment>
<dbReference type="AlphaFoldDB" id="A0ABD0KWS9"/>
<evidence type="ECO:0000313" key="4">
    <source>
        <dbReference type="Proteomes" id="UP001519460"/>
    </source>
</evidence>
<dbReference type="EMBL" id="JACVVK020000117">
    <property type="protein sequence ID" value="KAK7491202.1"/>
    <property type="molecule type" value="Genomic_DNA"/>
</dbReference>
<reference evidence="3 4" key="1">
    <citation type="journal article" date="2023" name="Sci. Data">
        <title>Genome assembly of the Korean intertidal mud-creeper Batillaria attramentaria.</title>
        <authorList>
            <person name="Patra A.K."/>
            <person name="Ho P.T."/>
            <person name="Jun S."/>
            <person name="Lee S.J."/>
            <person name="Kim Y."/>
            <person name="Won Y.J."/>
        </authorList>
    </citation>
    <scope>NUCLEOTIDE SEQUENCE [LARGE SCALE GENOMIC DNA]</scope>
    <source>
        <strain evidence="3">Wonlab-2016</strain>
    </source>
</reference>
<feature type="chain" id="PRO_5044826203" description="Secreted protein" evidence="2">
    <location>
        <begin position="27"/>
        <end position="121"/>
    </location>
</feature>
<organism evidence="3 4">
    <name type="scientific">Batillaria attramentaria</name>
    <dbReference type="NCBI Taxonomy" id="370345"/>
    <lineage>
        <taxon>Eukaryota</taxon>
        <taxon>Metazoa</taxon>
        <taxon>Spiralia</taxon>
        <taxon>Lophotrochozoa</taxon>
        <taxon>Mollusca</taxon>
        <taxon>Gastropoda</taxon>
        <taxon>Caenogastropoda</taxon>
        <taxon>Sorbeoconcha</taxon>
        <taxon>Cerithioidea</taxon>
        <taxon>Batillariidae</taxon>
        <taxon>Batillaria</taxon>
    </lineage>
</organism>
<feature type="compositionally biased region" description="Pro residues" evidence="1">
    <location>
        <begin position="51"/>
        <end position="65"/>
    </location>
</feature>
<sequence length="121" mass="13229">MKISLWPQFLPSIVLLVSCLHHHVFAESYRSYYSRIFNRRLPGPVSTVPPVTRPPPPAPARPPALPSLTDTVTSSMSGVAPVPSLGPGELPKSALAGRGHVGEFARQIWRTHWSVTKAQMV</sequence>
<feature type="signal peptide" evidence="2">
    <location>
        <begin position="1"/>
        <end position="26"/>
    </location>
</feature>
<keyword evidence="2" id="KW-0732">Signal</keyword>
<evidence type="ECO:0000256" key="2">
    <source>
        <dbReference type="SAM" id="SignalP"/>
    </source>
</evidence>
<gene>
    <name evidence="3" type="ORF">BaRGS_00017473</name>
</gene>
<evidence type="ECO:0000256" key="1">
    <source>
        <dbReference type="SAM" id="MobiDB-lite"/>
    </source>
</evidence>